<comment type="caution">
    <text evidence="1">The sequence shown here is derived from an EMBL/GenBank/DDBJ whole genome shotgun (WGS) entry which is preliminary data.</text>
</comment>
<evidence type="ECO:0000313" key="1">
    <source>
        <dbReference type="EMBL" id="PSU29797.1"/>
    </source>
</evidence>
<name>A0A2T3IN80_9GAMM</name>
<protein>
    <submittedName>
        <fullName evidence="1">Uncharacterized protein</fullName>
    </submittedName>
</protein>
<sequence>MPVVTPISSRAKVAPSTAIVTSAGSKITSTPTETTRQNKMASRLLSIPTAVIHYDVPSAAHKSMINCYLDVLYYQQQQALSAQFGVNILV</sequence>
<dbReference type="EMBL" id="PYMK01000006">
    <property type="protein sequence ID" value="PSU29797.1"/>
    <property type="molecule type" value="Genomic_DNA"/>
</dbReference>
<dbReference type="AlphaFoldDB" id="A0A2T3IN80"/>
<evidence type="ECO:0000313" key="2">
    <source>
        <dbReference type="Proteomes" id="UP000240254"/>
    </source>
</evidence>
<accession>A0A2T3IN80</accession>
<proteinExistence type="predicted"/>
<gene>
    <name evidence="1" type="ORF">CTM88_07570</name>
</gene>
<organism evidence="1 2">
    <name type="scientific">Photobacterium aquimaris</name>
    <dbReference type="NCBI Taxonomy" id="512643"/>
    <lineage>
        <taxon>Bacteria</taxon>
        <taxon>Pseudomonadati</taxon>
        <taxon>Pseudomonadota</taxon>
        <taxon>Gammaproteobacteria</taxon>
        <taxon>Vibrionales</taxon>
        <taxon>Vibrionaceae</taxon>
        <taxon>Photobacterium</taxon>
    </lineage>
</organism>
<reference evidence="1 2" key="1">
    <citation type="submission" date="2018-03" db="EMBL/GenBank/DDBJ databases">
        <title>Whole genome sequencing of Histamine producing bacteria.</title>
        <authorList>
            <person name="Butler K."/>
        </authorList>
    </citation>
    <scope>NUCLEOTIDE SEQUENCE [LARGE SCALE GENOMIC DNA]</scope>
    <source>
        <strain evidence="1 2">BS2</strain>
    </source>
</reference>
<dbReference type="Proteomes" id="UP000240254">
    <property type="component" value="Unassembled WGS sequence"/>
</dbReference>